<feature type="compositionally biased region" description="Basic and acidic residues" evidence="4">
    <location>
        <begin position="23"/>
        <end position="36"/>
    </location>
</feature>
<evidence type="ECO:0000256" key="2">
    <source>
        <dbReference type="ARBA" id="ARBA00023004"/>
    </source>
</evidence>
<feature type="domain" description="4Fe-4S ferredoxin-type" evidence="5">
    <location>
        <begin position="150"/>
        <end position="179"/>
    </location>
</feature>
<feature type="region of interest" description="Disordered" evidence="4">
    <location>
        <begin position="17"/>
        <end position="42"/>
    </location>
</feature>
<dbReference type="PANTHER" id="PTHR43193">
    <property type="match status" value="1"/>
</dbReference>
<dbReference type="RefSeq" id="WP_055223988.1">
    <property type="nucleotide sequence ID" value="NZ_BLYL01000002.1"/>
</dbReference>
<proteinExistence type="predicted"/>
<evidence type="ECO:0000256" key="1">
    <source>
        <dbReference type="ARBA" id="ARBA00022723"/>
    </source>
</evidence>
<organism evidence="6 7">
    <name type="scientific">Coprococcus eutactus</name>
    <dbReference type="NCBI Taxonomy" id="33043"/>
    <lineage>
        <taxon>Bacteria</taxon>
        <taxon>Bacillati</taxon>
        <taxon>Bacillota</taxon>
        <taxon>Clostridia</taxon>
        <taxon>Lachnospirales</taxon>
        <taxon>Lachnospiraceae</taxon>
        <taxon>Coprococcus</taxon>
    </lineage>
</organism>
<dbReference type="PROSITE" id="PS51379">
    <property type="entry name" value="4FE4S_FER_2"/>
    <property type="match status" value="2"/>
</dbReference>
<comment type="caution">
    <text evidence="6">The sequence shown here is derived from an EMBL/GenBank/DDBJ whole genome shotgun (WGS) entry which is preliminary data.</text>
</comment>
<dbReference type="AlphaFoldDB" id="A0AAI9K1X3"/>
<dbReference type="InterPro" id="IPR017900">
    <property type="entry name" value="4Fe4S_Fe_S_CS"/>
</dbReference>
<dbReference type="InterPro" id="IPR007525">
    <property type="entry name" value="FrhB_FdhB_C"/>
</dbReference>
<dbReference type="PANTHER" id="PTHR43193:SF2">
    <property type="entry name" value="POLYFERREDOXIN PROTEIN FWDF"/>
    <property type="match status" value="1"/>
</dbReference>
<accession>A0AAI9K1X3</accession>
<dbReference type="Proteomes" id="UP000660047">
    <property type="component" value="Unassembled WGS sequence"/>
</dbReference>
<evidence type="ECO:0000259" key="5">
    <source>
        <dbReference type="PROSITE" id="PS51379"/>
    </source>
</evidence>
<dbReference type="InterPro" id="IPR052977">
    <property type="entry name" value="Polyferredoxin-like_ET"/>
</dbReference>
<dbReference type="Pfam" id="PF04422">
    <property type="entry name" value="FrhB_FdhB_N"/>
    <property type="match status" value="1"/>
</dbReference>
<dbReference type="Pfam" id="PF04230">
    <property type="entry name" value="PS_pyruv_trans"/>
    <property type="match status" value="1"/>
</dbReference>
<evidence type="ECO:0000313" key="6">
    <source>
        <dbReference type="EMBL" id="GFO93637.1"/>
    </source>
</evidence>
<feature type="domain" description="4Fe-4S ferredoxin-type" evidence="5">
    <location>
        <begin position="115"/>
        <end position="145"/>
    </location>
</feature>
<keyword evidence="3" id="KW-0411">Iron-sulfur</keyword>
<dbReference type="Pfam" id="PF12838">
    <property type="entry name" value="Fer4_7"/>
    <property type="match status" value="1"/>
</dbReference>
<evidence type="ECO:0000256" key="3">
    <source>
        <dbReference type="ARBA" id="ARBA00023014"/>
    </source>
</evidence>
<dbReference type="SUPFAM" id="SSF54862">
    <property type="entry name" value="4Fe-4S ferredoxins"/>
    <property type="match status" value="1"/>
</dbReference>
<dbReference type="GO" id="GO:0051536">
    <property type="term" value="F:iron-sulfur cluster binding"/>
    <property type="evidence" value="ECO:0007669"/>
    <property type="project" value="UniProtKB-KW"/>
</dbReference>
<dbReference type="PROSITE" id="PS00198">
    <property type="entry name" value="4FE4S_FER_1"/>
    <property type="match status" value="2"/>
</dbReference>
<dbReference type="InterPro" id="IPR007345">
    <property type="entry name" value="Polysacch_pyruvyl_Trfase"/>
</dbReference>
<gene>
    <name evidence="6" type="ORF">COEU31_06830</name>
</gene>
<reference evidence="6" key="1">
    <citation type="submission" date="2020-06" db="EMBL/GenBank/DDBJ databases">
        <title>Characterization of fructooligosaccharide metabolism and fructooligosaccharide-degrading enzymes in human commensal butyrate producers.</title>
        <authorList>
            <person name="Tanno H."/>
            <person name="Fujii T."/>
            <person name="Hirano K."/>
            <person name="Maeno S."/>
            <person name="Tonozuka T."/>
            <person name="Sakamoto M."/>
            <person name="Ohkuma M."/>
            <person name="Tochio T."/>
            <person name="Endo A."/>
        </authorList>
    </citation>
    <scope>NUCLEOTIDE SEQUENCE</scope>
    <source>
        <strain evidence="6">JCM 31265</strain>
    </source>
</reference>
<keyword evidence="2" id="KW-0408">Iron</keyword>
<protein>
    <recommendedName>
        <fullName evidence="5">4Fe-4S ferredoxin-type domain-containing protein</fullName>
    </recommendedName>
</protein>
<dbReference type="Gene3D" id="3.30.70.20">
    <property type="match status" value="1"/>
</dbReference>
<dbReference type="EMBL" id="BLYL01000002">
    <property type="protein sequence ID" value="GFO93637.1"/>
    <property type="molecule type" value="Genomic_DNA"/>
</dbReference>
<dbReference type="InterPro" id="IPR017896">
    <property type="entry name" value="4Fe4S_Fe-S-bd"/>
</dbReference>
<dbReference type="GO" id="GO:0046872">
    <property type="term" value="F:metal ion binding"/>
    <property type="evidence" value="ECO:0007669"/>
    <property type="project" value="UniProtKB-KW"/>
</dbReference>
<dbReference type="InterPro" id="IPR007516">
    <property type="entry name" value="Co_F420_Hydgase/DH_bsu_N"/>
</dbReference>
<dbReference type="Pfam" id="PF04432">
    <property type="entry name" value="FrhB_FdhB_C"/>
    <property type="match status" value="1"/>
</dbReference>
<sequence length="856" mass="96943">MATIKGIKNRLAAAGRALGGDYTSEKNGSKPKDKLKASQRVNAAQRAMSGDYALRDGKKPVVKVEPAEIRMNKVFTTKEKAEPEIKVFEKQESARQREEERVEWRKKAVRRDSDKTVGCIHPDYCCGCGACYSVCPVNAISMKYDSEGFLAPVVDRSKCTNCGLCRKICPSINLEYKNTVEPACYAAYADDEIRAKSSSGGIFTLLAEYAFEQGGAVCGAGYTDDFKVEHFIIESPDDLDKLRKSKYVQADASKVYADVKKILKEGRVVVFCGCGCQVAGLYATLKNVDISNLYTIDLMCHGGPSPKLFDDYLNKYHDKDQGKVADVGFRDKDYFGWSTEMTVKYTDGTVYHRTRTQDPYYRAFLPCISTRKFCGHCAYAKLPRTGDITLADFWGIQKYNRDYTDGKGTSIVSVNSPQGEKIYAAIADKLLLNKEIPRDDVLKTGQPFDHCFKNHPARQRYFEQIKNGSSMEKAYDYAIKDKYDVGIYGVWFGANYGSVATYYALHEIIRSFGLSVLMIDMPAAKTGAGKPDTHARRFAKAHYHESKRYTLKDMRELNSKVDTFIMGSDQVWNRGISRGFGFSFYFDFVEPDKKKIAFSASFGHDRDFCNVQDRETISEYMRQFDGISIRETSGVEICKDVYGIDAVRVLDPVFVADRKVFDSLADKAKKKHDGKYMLAYILDPTPEKRAAVVEVSEKLGLEVVVLLDGRPKDPVKNRQIMDMDDKIVDDITVEDWLNYFRNADFVLTDSCHGISFSLVFETNFIGLANSARGMTRFESLVDVFQVRDHYVQDAADILGNDELLKPVDYDNVNKILMSERERSLAWLKEVLFRPKEFEGYRAYPIIDKRLAEDKED</sequence>
<evidence type="ECO:0000256" key="4">
    <source>
        <dbReference type="SAM" id="MobiDB-lite"/>
    </source>
</evidence>
<keyword evidence="1" id="KW-0479">Metal-binding</keyword>
<name>A0AAI9K1X3_9FIRM</name>
<evidence type="ECO:0000313" key="7">
    <source>
        <dbReference type="Proteomes" id="UP000660047"/>
    </source>
</evidence>